<name>D9QS69_ACEAZ</name>
<feature type="domain" description="Hydantoinase/oxoprolinase N-terminal" evidence="2">
    <location>
        <begin position="5"/>
        <end position="158"/>
    </location>
</feature>
<dbReference type="Proteomes" id="UP000001661">
    <property type="component" value="Chromosome"/>
</dbReference>
<reference evidence="3 4" key="1">
    <citation type="journal article" date="2010" name="Stand. Genomic Sci.">
        <title>Complete genome sequence of Acetohalobium arabaticum type strain (Z-7288).</title>
        <authorList>
            <person name="Sikorski J."/>
            <person name="Lapidus A."/>
            <person name="Chertkov O."/>
            <person name="Lucas S."/>
            <person name="Copeland A."/>
            <person name="Glavina Del Rio T."/>
            <person name="Nolan M."/>
            <person name="Tice H."/>
            <person name="Cheng J.F."/>
            <person name="Han C."/>
            <person name="Brambilla E."/>
            <person name="Pitluck S."/>
            <person name="Liolios K."/>
            <person name="Ivanova N."/>
            <person name="Mavromatis K."/>
            <person name="Mikhailova N."/>
            <person name="Pati A."/>
            <person name="Bruce D."/>
            <person name="Detter C."/>
            <person name="Tapia R."/>
            <person name="Goodwin L."/>
            <person name="Chen A."/>
            <person name="Palaniappan K."/>
            <person name="Land M."/>
            <person name="Hauser L."/>
            <person name="Chang Y.J."/>
            <person name="Jeffries C.D."/>
            <person name="Rohde M."/>
            <person name="Goker M."/>
            <person name="Spring S."/>
            <person name="Woyke T."/>
            <person name="Bristow J."/>
            <person name="Eisen J.A."/>
            <person name="Markowitz V."/>
            <person name="Hugenholtz P."/>
            <person name="Kyrpides N.C."/>
            <person name="Klenk H.P."/>
        </authorList>
    </citation>
    <scope>NUCLEOTIDE SEQUENCE [LARGE SCALE GENOMIC DNA]</scope>
    <source>
        <strain evidence="4">ATCC 49924 / DSM 5501 / Z-7288</strain>
    </source>
</reference>
<dbReference type="GO" id="GO:0017168">
    <property type="term" value="F:5-oxoprolinase (ATP-hydrolyzing) activity"/>
    <property type="evidence" value="ECO:0007669"/>
    <property type="project" value="TreeGrafter"/>
</dbReference>
<evidence type="ECO:0000259" key="2">
    <source>
        <dbReference type="Pfam" id="PF05378"/>
    </source>
</evidence>
<dbReference type="AlphaFoldDB" id="D9QS69"/>
<dbReference type="eggNOG" id="COG0145">
    <property type="taxonomic scope" value="Bacteria"/>
</dbReference>
<proteinExistence type="predicted"/>
<organism evidence="3 4">
    <name type="scientific">Acetohalobium arabaticum (strain ATCC 49924 / DSM 5501 / Z-7288)</name>
    <dbReference type="NCBI Taxonomy" id="574087"/>
    <lineage>
        <taxon>Bacteria</taxon>
        <taxon>Bacillati</taxon>
        <taxon>Bacillota</taxon>
        <taxon>Clostridia</taxon>
        <taxon>Halanaerobiales</taxon>
        <taxon>Halobacteroidaceae</taxon>
        <taxon>Acetohalobium</taxon>
    </lineage>
</organism>
<dbReference type="OrthoDB" id="9768323at2"/>
<dbReference type="GO" id="GO:0006749">
    <property type="term" value="P:glutathione metabolic process"/>
    <property type="evidence" value="ECO:0007669"/>
    <property type="project" value="TreeGrafter"/>
</dbReference>
<dbReference type="PANTHER" id="PTHR11365:SF2">
    <property type="entry name" value="5-OXOPROLINASE"/>
    <property type="match status" value="1"/>
</dbReference>
<dbReference type="RefSeq" id="WP_013278805.1">
    <property type="nucleotide sequence ID" value="NC_014378.1"/>
</dbReference>
<dbReference type="HOGENOM" id="CLU_014140_1_0_9"/>
<gene>
    <name evidence="3" type="ordered locus">Acear_1857</name>
</gene>
<dbReference type="PANTHER" id="PTHR11365">
    <property type="entry name" value="5-OXOPROLINASE RELATED"/>
    <property type="match status" value="1"/>
</dbReference>
<dbReference type="STRING" id="574087.Acear_1857"/>
<dbReference type="Pfam" id="PF05378">
    <property type="entry name" value="Hydant_A_N"/>
    <property type="match status" value="1"/>
</dbReference>
<dbReference type="InterPro" id="IPR002821">
    <property type="entry name" value="Hydantoinase_A"/>
</dbReference>
<dbReference type="GO" id="GO:0005829">
    <property type="term" value="C:cytosol"/>
    <property type="evidence" value="ECO:0007669"/>
    <property type="project" value="TreeGrafter"/>
</dbReference>
<dbReference type="EMBL" id="CP002105">
    <property type="protein sequence ID" value="ADL13360.1"/>
    <property type="molecule type" value="Genomic_DNA"/>
</dbReference>
<dbReference type="InterPro" id="IPR045079">
    <property type="entry name" value="Oxoprolinase-like"/>
</dbReference>
<dbReference type="KEGG" id="aar:Acear_1857"/>
<dbReference type="SUPFAM" id="SSF53067">
    <property type="entry name" value="Actin-like ATPase domain"/>
    <property type="match status" value="1"/>
</dbReference>
<feature type="domain" description="Hydantoinase A/oxoprolinase" evidence="1">
    <location>
        <begin position="178"/>
        <end position="320"/>
    </location>
</feature>
<protein>
    <submittedName>
        <fullName evidence="3">Hydantoinase/oxoprolinase</fullName>
    </submittedName>
</protein>
<dbReference type="InterPro" id="IPR043129">
    <property type="entry name" value="ATPase_NBD"/>
</dbReference>
<sequence>MGFVLGIDTGGTYTDGVVMDVEEGLIYDTAKSLTTRRDLAVGINKCMNNLDEVDFDNIKMVSLSTTLATNATVEEQGCEVGLILVGFEIENELPTEHIVQVSGGHTIKGEERENLDSKEVKEAVQSMKDQVDAFAVSSYFSIRNPEHEEKVKSIIQEITDYSIVCGHELTSSLGMHERTTTAVLNARLLPIIAELIEAVKESMDNKGIDAPLMIVKCDGSLVSEEVAQEKPIETILSGPASSLIGATYLTDVEDGIVVDMGGTTTDVALLENGNPSLNEEGAMVGGWLTRVQAVDIVTIGVGGDSYVQISKDGILQIGPQRVYPLAWAIEEEEYLIDQLKEIKEGECFPINSQPTDILFFIKEPINVDLSRTETKILKIIKEEGPQTLYHLGQKLNKSTNLLFWQRLVNIGSVYRASLTPTDILHAEGELDRWNKQAAELGVEIMTSRYGTTQGEFITDVREEIYYKVALVISEMLLKDKGINFEWEQDSLAEFLLQEMFGSNQELEELIDFSAVMKLPIVAIGAPVEAYFPQIADKLNASLKIPDYSEVANAVGTVTGKVIERVEIEIKPDTGSGYIAYAPLERREFSDLTSAVEFAKEAGKEYARSQVEKSGAVDIEVMVDHDDVYISFSQSGESDDLYITSVIEVIAMGRPKLK</sequence>
<evidence type="ECO:0000313" key="4">
    <source>
        <dbReference type="Proteomes" id="UP000001661"/>
    </source>
</evidence>
<dbReference type="InterPro" id="IPR008040">
    <property type="entry name" value="Hydant_A_N"/>
</dbReference>
<evidence type="ECO:0000259" key="1">
    <source>
        <dbReference type="Pfam" id="PF01968"/>
    </source>
</evidence>
<keyword evidence="4" id="KW-1185">Reference proteome</keyword>
<dbReference type="Pfam" id="PF01968">
    <property type="entry name" value="Hydantoinase_A"/>
    <property type="match status" value="1"/>
</dbReference>
<accession>D9QS69</accession>
<evidence type="ECO:0000313" key="3">
    <source>
        <dbReference type="EMBL" id="ADL13360.1"/>
    </source>
</evidence>